<accession>A0A250WWK1</accession>
<comment type="caution">
    <text evidence="6">The sequence shown here is derived from an EMBL/GenBank/DDBJ whole genome shotgun (WGS) entry which is preliminary data.</text>
</comment>
<comment type="subcellular location">
    <subcellularLocation>
        <location evidence="1">Periplasm</location>
    </subcellularLocation>
</comment>
<dbReference type="InterPro" id="IPR006059">
    <property type="entry name" value="SBP"/>
</dbReference>
<evidence type="ECO:0000313" key="7">
    <source>
        <dbReference type="Proteomes" id="UP000232323"/>
    </source>
</evidence>
<evidence type="ECO:0000256" key="4">
    <source>
        <dbReference type="ARBA" id="ARBA00022764"/>
    </source>
</evidence>
<gene>
    <name evidence="6" type="ORF">CEUSTIGMA_g2678.t1</name>
</gene>
<dbReference type="Proteomes" id="UP000232323">
    <property type="component" value="Unassembled WGS sequence"/>
</dbReference>
<evidence type="ECO:0000256" key="5">
    <source>
        <dbReference type="SAM" id="MobiDB-lite"/>
    </source>
</evidence>
<dbReference type="PANTHER" id="PTHR30222:SF17">
    <property type="entry name" value="SPERMIDINE_PUTRESCINE-BINDING PERIPLASMIC PROTEIN"/>
    <property type="match status" value="1"/>
</dbReference>
<dbReference type="STRING" id="1157962.A0A250WWK1"/>
<dbReference type="PRINTS" id="PR00909">
    <property type="entry name" value="SPERMDNBNDNG"/>
</dbReference>
<dbReference type="Pfam" id="PF01547">
    <property type="entry name" value="SBP_bac_1"/>
    <property type="match status" value="1"/>
</dbReference>
<dbReference type="OrthoDB" id="536229at2759"/>
<evidence type="ECO:0000256" key="2">
    <source>
        <dbReference type="ARBA" id="ARBA00022448"/>
    </source>
</evidence>
<feature type="region of interest" description="Disordered" evidence="5">
    <location>
        <begin position="336"/>
        <end position="368"/>
    </location>
</feature>
<name>A0A250WWK1_9CHLO</name>
<proteinExistence type="predicted"/>
<dbReference type="InterPro" id="IPR001188">
    <property type="entry name" value="Sperm_putr-bd"/>
</dbReference>
<keyword evidence="7" id="KW-1185">Reference proteome</keyword>
<dbReference type="GO" id="GO:0015846">
    <property type="term" value="P:polyamine transport"/>
    <property type="evidence" value="ECO:0007669"/>
    <property type="project" value="InterPro"/>
</dbReference>
<protein>
    <submittedName>
        <fullName evidence="6">Uncharacterized protein</fullName>
    </submittedName>
</protein>
<dbReference type="SUPFAM" id="SSF53850">
    <property type="entry name" value="Periplasmic binding protein-like II"/>
    <property type="match status" value="1"/>
</dbReference>
<dbReference type="EMBL" id="BEGY01000011">
    <property type="protein sequence ID" value="GAX75233.1"/>
    <property type="molecule type" value="Genomic_DNA"/>
</dbReference>
<dbReference type="AlphaFoldDB" id="A0A250WWK1"/>
<evidence type="ECO:0000256" key="3">
    <source>
        <dbReference type="ARBA" id="ARBA00022729"/>
    </source>
</evidence>
<organism evidence="6 7">
    <name type="scientific">Chlamydomonas eustigma</name>
    <dbReference type="NCBI Taxonomy" id="1157962"/>
    <lineage>
        <taxon>Eukaryota</taxon>
        <taxon>Viridiplantae</taxon>
        <taxon>Chlorophyta</taxon>
        <taxon>core chlorophytes</taxon>
        <taxon>Chlorophyceae</taxon>
        <taxon>CS clade</taxon>
        <taxon>Chlamydomonadales</taxon>
        <taxon>Chlamydomonadaceae</taxon>
        <taxon>Chlamydomonas</taxon>
    </lineage>
</organism>
<keyword evidence="3" id="KW-0732">Signal</keyword>
<evidence type="ECO:0000313" key="6">
    <source>
        <dbReference type="EMBL" id="GAX75233.1"/>
    </source>
</evidence>
<dbReference type="GO" id="GO:0019808">
    <property type="term" value="F:polyamine binding"/>
    <property type="evidence" value="ECO:0007669"/>
    <property type="project" value="InterPro"/>
</dbReference>
<reference evidence="6 7" key="1">
    <citation type="submission" date="2017-08" db="EMBL/GenBank/DDBJ databases">
        <title>Acidophilic green algal genome provides insights into adaptation to an acidic environment.</title>
        <authorList>
            <person name="Hirooka S."/>
            <person name="Hirose Y."/>
            <person name="Kanesaki Y."/>
            <person name="Higuchi S."/>
            <person name="Fujiwara T."/>
            <person name="Onuma R."/>
            <person name="Era A."/>
            <person name="Ohbayashi R."/>
            <person name="Uzuka A."/>
            <person name="Nozaki H."/>
            <person name="Yoshikawa H."/>
            <person name="Miyagishima S.Y."/>
        </authorList>
    </citation>
    <scope>NUCLEOTIDE SEQUENCE [LARGE SCALE GENOMIC DNA]</scope>
    <source>
        <strain evidence="6 7">NIES-2499</strain>
    </source>
</reference>
<dbReference type="Gene3D" id="3.40.190.10">
    <property type="entry name" value="Periplasmic binding protein-like II"/>
    <property type="match status" value="3"/>
</dbReference>
<keyword evidence="4" id="KW-0574">Periplasm</keyword>
<sequence length="562" mass="60517">MPVSRTGPFSNLQRCSSQSMRTCRPLQSHGLNLDYCNLQVTHCLTKPHIEHLAHGSATETKGVKAVPLPSRRSILDGSVSLAGFIIASSACAPGAALALKTVQLRDGSQVEVFEHGMSLSIVALRGSVPNQWVLDYRSTLGKYSGFGLGQRSQLQDIYEELSDTQDKKSAGVADVVTLGDSWLAPAIQKGLIQPLPNAVHSRWYRMLGPRWRKLITRNSQGLPCSTPGQVYGAPYRWGAVLIAYRGDRLEQWGGRPIRDWEDLLQPVLKGRIAFPESGRQLLGIALKSLGLSANTPLDMVELGRHLTSASSLSFSSSSNTKQGTTGTDDIQQYLEAGTSSPYTNRKGGSDEELRQHQTRSPALSGMMYSNNSTSLEHSVALRLHALQAQALLFSDRDHIRALSSGDAWVAVGCSQDLIGISERMSSVSLVVPSSGSLLYADLWTVPHGAQGGSRGQGPSPLLPSWLEFGLSPSRGGLHTGLKTGAAPLLLPEHLMSDDVAGTTSRHPRPTMSNSCEPSPDSIHSHCSGYSWLISYSSGYMPGSLALQKSEFLFPRPLKGSAA</sequence>
<keyword evidence="2" id="KW-0813">Transport</keyword>
<feature type="region of interest" description="Disordered" evidence="5">
    <location>
        <begin position="498"/>
        <end position="519"/>
    </location>
</feature>
<dbReference type="PANTHER" id="PTHR30222">
    <property type="entry name" value="SPERMIDINE/PUTRESCINE-BINDING PERIPLASMIC PROTEIN"/>
    <property type="match status" value="1"/>
</dbReference>
<evidence type="ECO:0000256" key="1">
    <source>
        <dbReference type="ARBA" id="ARBA00004418"/>
    </source>
</evidence>